<feature type="transmembrane region" description="Helical" evidence="11">
    <location>
        <begin position="45"/>
        <end position="63"/>
    </location>
</feature>
<feature type="transmembrane region" description="Helical" evidence="11">
    <location>
        <begin position="70"/>
        <end position="89"/>
    </location>
</feature>
<dbReference type="PANTHER" id="PTHR30474:SF1">
    <property type="entry name" value="PEPTIDOGLYCAN GLYCOSYLTRANSFERASE MRDB"/>
    <property type="match status" value="1"/>
</dbReference>
<keyword evidence="10 11" id="KW-0961">Cell wall biogenesis/degradation</keyword>
<dbReference type="GO" id="GO:0008955">
    <property type="term" value="F:peptidoglycan glycosyltransferase activity"/>
    <property type="evidence" value="ECO:0007669"/>
    <property type="project" value="UniProtKB-UniRule"/>
</dbReference>
<comment type="subcellular location">
    <subcellularLocation>
        <location evidence="11">Cell membrane</location>
        <topology evidence="11">Multi-pass membrane protein</topology>
    </subcellularLocation>
    <subcellularLocation>
        <location evidence="1">Membrane</location>
        <topology evidence="1">Multi-pass membrane protein</topology>
    </subcellularLocation>
</comment>
<keyword evidence="13" id="KW-1185">Reference proteome</keyword>
<dbReference type="EMBL" id="FOCQ01000005">
    <property type="protein sequence ID" value="SEN05846.1"/>
    <property type="molecule type" value="Genomic_DNA"/>
</dbReference>
<name>A0A1H8DF98_9BACL</name>
<dbReference type="STRING" id="1173111.SAMN05444955_105148"/>
<keyword evidence="3 11" id="KW-0328">Glycosyltransferase</keyword>
<evidence type="ECO:0000256" key="3">
    <source>
        <dbReference type="ARBA" id="ARBA00022676"/>
    </source>
</evidence>
<evidence type="ECO:0000256" key="5">
    <source>
        <dbReference type="ARBA" id="ARBA00022692"/>
    </source>
</evidence>
<keyword evidence="5 11" id="KW-0812">Transmembrane</keyword>
<organism evidence="12 13">
    <name type="scientific">Lihuaxuella thermophila</name>
    <dbReference type="NCBI Taxonomy" id="1173111"/>
    <lineage>
        <taxon>Bacteria</taxon>
        <taxon>Bacillati</taxon>
        <taxon>Bacillota</taxon>
        <taxon>Bacilli</taxon>
        <taxon>Bacillales</taxon>
        <taxon>Thermoactinomycetaceae</taxon>
        <taxon>Lihuaxuella</taxon>
    </lineage>
</organism>
<reference evidence="12 13" key="1">
    <citation type="submission" date="2016-10" db="EMBL/GenBank/DDBJ databases">
        <authorList>
            <person name="de Groot N.N."/>
        </authorList>
    </citation>
    <scope>NUCLEOTIDE SEQUENCE [LARGE SCALE GENOMIC DNA]</scope>
    <source>
        <strain evidence="12 13">DSM 46701</strain>
    </source>
</reference>
<keyword evidence="2 11" id="KW-1003">Cell membrane</keyword>
<feature type="transmembrane region" description="Helical" evidence="11">
    <location>
        <begin position="283"/>
        <end position="306"/>
    </location>
</feature>
<evidence type="ECO:0000313" key="12">
    <source>
        <dbReference type="EMBL" id="SEN05846.1"/>
    </source>
</evidence>
<comment type="catalytic activity">
    <reaction evidence="11">
        <text>[GlcNAc-(1-&gt;4)-Mur2Ac(oyl-L-Ala-gamma-D-Glu-L-Lys-D-Ala-D-Ala)](n)-di-trans,octa-cis-undecaprenyl diphosphate + beta-D-GlcNAc-(1-&gt;4)-Mur2Ac(oyl-L-Ala-gamma-D-Glu-L-Lys-D-Ala-D-Ala)-di-trans,octa-cis-undecaprenyl diphosphate = [GlcNAc-(1-&gt;4)-Mur2Ac(oyl-L-Ala-gamma-D-Glu-L-Lys-D-Ala-D-Ala)](n+1)-di-trans,octa-cis-undecaprenyl diphosphate + di-trans,octa-cis-undecaprenyl diphosphate + H(+)</text>
        <dbReference type="Rhea" id="RHEA:23708"/>
        <dbReference type="Rhea" id="RHEA-COMP:9602"/>
        <dbReference type="Rhea" id="RHEA-COMP:9603"/>
        <dbReference type="ChEBI" id="CHEBI:15378"/>
        <dbReference type="ChEBI" id="CHEBI:58405"/>
        <dbReference type="ChEBI" id="CHEBI:60033"/>
        <dbReference type="ChEBI" id="CHEBI:78435"/>
        <dbReference type="EC" id="2.4.99.28"/>
    </reaction>
</comment>
<evidence type="ECO:0000256" key="8">
    <source>
        <dbReference type="ARBA" id="ARBA00022989"/>
    </source>
</evidence>
<feature type="transmembrane region" description="Helical" evidence="11">
    <location>
        <begin position="161"/>
        <end position="177"/>
    </location>
</feature>
<keyword evidence="7 11" id="KW-0573">Peptidoglycan synthesis</keyword>
<proteinExistence type="inferred from homology"/>
<protein>
    <recommendedName>
        <fullName evidence="11">Peptidoglycan glycosyltransferase RodA</fullName>
        <shortName evidence="11">PGT</shortName>
        <ecNumber evidence="11">2.4.99.28</ecNumber>
    </recommendedName>
    <alternativeName>
        <fullName evidence="11">Cell elongation protein RodA</fullName>
    </alternativeName>
    <alternativeName>
        <fullName evidence="11">Cell wall polymerase</fullName>
    </alternativeName>
    <alternativeName>
        <fullName evidence="11">Peptidoglycan polymerase</fullName>
        <shortName evidence="11">PG polymerase</shortName>
    </alternativeName>
</protein>
<dbReference type="UniPathway" id="UPA00219"/>
<feature type="transmembrane region" description="Helical" evidence="11">
    <location>
        <begin position="184"/>
        <end position="204"/>
    </location>
</feature>
<feature type="transmembrane region" description="Helical" evidence="11">
    <location>
        <begin position="313"/>
        <end position="330"/>
    </location>
</feature>
<keyword evidence="6 11" id="KW-0133">Cell shape</keyword>
<evidence type="ECO:0000256" key="9">
    <source>
        <dbReference type="ARBA" id="ARBA00023136"/>
    </source>
</evidence>
<dbReference type="EC" id="2.4.99.28" evidence="11"/>
<dbReference type="NCBIfam" id="TIGR02210">
    <property type="entry name" value="rodA_shape"/>
    <property type="match status" value="1"/>
</dbReference>
<comment type="pathway">
    <text evidence="11">Cell wall biogenesis; peptidoglycan biosynthesis.</text>
</comment>
<feature type="transmembrane region" description="Helical" evidence="11">
    <location>
        <begin position="350"/>
        <end position="372"/>
    </location>
</feature>
<dbReference type="PANTHER" id="PTHR30474">
    <property type="entry name" value="CELL CYCLE PROTEIN"/>
    <property type="match status" value="1"/>
</dbReference>
<comment type="function">
    <text evidence="11">Peptidoglycan polymerase that is essential for cell wall elongation.</text>
</comment>
<sequence>MKKSRLIWQIDVLLLMALFILATISIVSISSATHTGDQSYVEKQVWWYILGFLLMFAVLLFDYKILSQGRFLYLIYGFGILLLLLVWIPGLGVKVNGAQQWIRIGSFQFQPSELIKLILILLFAKLLSERETGKGRNSPVLGIMLALFALPFFIILSQPDLGTALVLVGILCSMLWVGGLDRKWFAWGLLFVSVAVGGIFLLYVTNHPFLHVIMEEHQISRIQTFLDPASDPTGAGYQLTQAKIAIGSGMLAGKGFHQGTQAQGNWIPEPHNDFIFAVFAEEFGFIGGSFLLSVYLVFFCRMILIASRADRRFGTYITAGVTGMLIFQVFQNIGMTLGLVPVTGLPLPFVSYGGSSLITQLMAVGLVLNVGMRTENDLLFHS</sequence>
<keyword evidence="8 11" id="KW-1133">Transmembrane helix</keyword>
<dbReference type="GO" id="GO:0032153">
    <property type="term" value="C:cell division site"/>
    <property type="evidence" value="ECO:0007669"/>
    <property type="project" value="TreeGrafter"/>
</dbReference>
<dbReference type="Proteomes" id="UP000199695">
    <property type="component" value="Unassembled WGS sequence"/>
</dbReference>
<dbReference type="RefSeq" id="WP_170839790.1">
    <property type="nucleotide sequence ID" value="NZ_FOCQ01000005.1"/>
</dbReference>
<dbReference type="InterPro" id="IPR018365">
    <property type="entry name" value="Cell_cycle_FtsW-rel_CS"/>
</dbReference>
<evidence type="ECO:0000313" key="13">
    <source>
        <dbReference type="Proteomes" id="UP000199695"/>
    </source>
</evidence>
<dbReference type="GO" id="GO:0005886">
    <property type="term" value="C:plasma membrane"/>
    <property type="evidence" value="ECO:0007669"/>
    <property type="project" value="UniProtKB-SubCell"/>
</dbReference>
<accession>A0A1H8DF98</accession>
<keyword evidence="4 11" id="KW-0808">Transferase</keyword>
<dbReference type="InterPro" id="IPR011923">
    <property type="entry name" value="RodA/MrdB"/>
</dbReference>
<evidence type="ECO:0000256" key="6">
    <source>
        <dbReference type="ARBA" id="ARBA00022960"/>
    </source>
</evidence>
<evidence type="ECO:0000256" key="10">
    <source>
        <dbReference type="ARBA" id="ARBA00023316"/>
    </source>
</evidence>
<feature type="transmembrane region" description="Helical" evidence="11">
    <location>
        <begin position="139"/>
        <end position="155"/>
    </location>
</feature>
<dbReference type="GO" id="GO:0015648">
    <property type="term" value="F:lipid-linked peptidoglycan transporter activity"/>
    <property type="evidence" value="ECO:0007669"/>
    <property type="project" value="TreeGrafter"/>
</dbReference>
<feature type="transmembrane region" description="Helical" evidence="11">
    <location>
        <begin position="12"/>
        <end position="33"/>
    </location>
</feature>
<dbReference type="Pfam" id="PF01098">
    <property type="entry name" value="FTSW_RODA_SPOVE"/>
    <property type="match status" value="1"/>
</dbReference>
<evidence type="ECO:0000256" key="11">
    <source>
        <dbReference type="HAMAP-Rule" id="MF_02079"/>
    </source>
</evidence>
<dbReference type="GO" id="GO:0008360">
    <property type="term" value="P:regulation of cell shape"/>
    <property type="evidence" value="ECO:0007669"/>
    <property type="project" value="UniProtKB-KW"/>
</dbReference>
<comment type="similarity">
    <text evidence="11">Belongs to the SEDS family. MrdB/RodA subfamily.</text>
</comment>
<evidence type="ECO:0000256" key="2">
    <source>
        <dbReference type="ARBA" id="ARBA00022475"/>
    </source>
</evidence>
<gene>
    <name evidence="11" type="primary">rodA</name>
    <name evidence="12" type="ORF">SAMN05444955_105148</name>
</gene>
<keyword evidence="9 11" id="KW-0472">Membrane</keyword>
<evidence type="ECO:0000256" key="1">
    <source>
        <dbReference type="ARBA" id="ARBA00004141"/>
    </source>
</evidence>
<dbReference type="GO" id="GO:0071555">
    <property type="term" value="P:cell wall organization"/>
    <property type="evidence" value="ECO:0007669"/>
    <property type="project" value="UniProtKB-KW"/>
</dbReference>
<dbReference type="HAMAP" id="MF_02079">
    <property type="entry name" value="PGT_RodA"/>
    <property type="match status" value="1"/>
</dbReference>
<dbReference type="InterPro" id="IPR001182">
    <property type="entry name" value="FtsW/RodA"/>
</dbReference>
<dbReference type="GO" id="GO:0051301">
    <property type="term" value="P:cell division"/>
    <property type="evidence" value="ECO:0007669"/>
    <property type="project" value="InterPro"/>
</dbReference>
<dbReference type="AlphaFoldDB" id="A0A1H8DF98"/>
<dbReference type="GO" id="GO:0009252">
    <property type="term" value="P:peptidoglycan biosynthetic process"/>
    <property type="evidence" value="ECO:0007669"/>
    <property type="project" value="UniProtKB-UniRule"/>
</dbReference>
<feature type="transmembrane region" description="Helical" evidence="11">
    <location>
        <begin position="109"/>
        <end position="127"/>
    </location>
</feature>
<evidence type="ECO:0000256" key="7">
    <source>
        <dbReference type="ARBA" id="ARBA00022984"/>
    </source>
</evidence>
<dbReference type="PROSITE" id="PS00428">
    <property type="entry name" value="FTSW_RODA_SPOVE"/>
    <property type="match status" value="1"/>
</dbReference>
<evidence type="ECO:0000256" key="4">
    <source>
        <dbReference type="ARBA" id="ARBA00022679"/>
    </source>
</evidence>